<dbReference type="PRINTS" id="PR00313">
    <property type="entry name" value="CABNDNGRPT"/>
</dbReference>
<protein>
    <recommendedName>
        <fullName evidence="6">DUF4347 domain-containing protein</fullName>
    </recommendedName>
</protein>
<dbReference type="PANTHER" id="PTHR38340">
    <property type="entry name" value="S-LAYER PROTEIN"/>
    <property type="match status" value="1"/>
</dbReference>
<dbReference type="NCBIfam" id="TIGR01965">
    <property type="entry name" value="VCBS_repeat"/>
    <property type="match status" value="7"/>
</dbReference>
<evidence type="ECO:0000259" key="3">
    <source>
        <dbReference type="Pfam" id="PF17803"/>
    </source>
</evidence>
<evidence type="ECO:0000313" key="5">
    <source>
        <dbReference type="Proteomes" id="UP000318422"/>
    </source>
</evidence>
<dbReference type="PANTHER" id="PTHR38340:SF1">
    <property type="entry name" value="S-LAYER PROTEIN"/>
    <property type="match status" value="1"/>
</dbReference>
<feature type="domain" description="DUF4347" evidence="2">
    <location>
        <begin position="124"/>
        <end position="285"/>
    </location>
</feature>
<gene>
    <name evidence="4" type="ORF">ZRA01_14500</name>
</gene>
<evidence type="ECO:0008006" key="6">
    <source>
        <dbReference type="Google" id="ProtNLM"/>
    </source>
</evidence>
<dbReference type="Pfam" id="PF14252">
    <property type="entry name" value="DUF4347"/>
    <property type="match status" value="1"/>
</dbReference>
<evidence type="ECO:0000313" key="4">
    <source>
        <dbReference type="EMBL" id="GEC95377.1"/>
    </source>
</evidence>
<dbReference type="RefSeq" id="WP_141350814.1">
    <property type="nucleotide sequence ID" value="NZ_BJNV01000019.1"/>
</dbReference>
<evidence type="ECO:0000256" key="1">
    <source>
        <dbReference type="SAM" id="MobiDB-lite"/>
    </source>
</evidence>
<dbReference type="InterPro" id="IPR011049">
    <property type="entry name" value="Serralysin-like_metalloprot_C"/>
</dbReference>
<feature type="compositionally biased region" description="Polar residues" evidence="1">
    <location>
        <begin position="2539"/>
        <end position="2553"/>
    </location>
</feature>
<feature type="region of interest" description="Disordered" evidence="1">
    <location>
        <begin position="6862"/>
        <end position="6900"/>
    </location>
</feature>
<evidence type="ECO:0000259" key="2">
    <source>
        <dbReference type="Pfam" id="PF14252"/>
    </source>
</evidence>
<dbReference type="Proteomes" id="UP000318422">
    <property type="component" value="Unassembled WGS sequence"/>
</dbReference>
<dbReference type="SUPFAM" id="SSF51120">
    <property type="entry name" value="beta-Roll"/>
    <property type="match status" value="4"/>
</dbReference>
<feature type="compositionally biased region" description="Low complexity" evidence="1">
    <location>
        <begin position="6888"/>
        <end position="6899"/>
    </location>
</feature>
<dbReference type="InterPro" id="IPR050557">
    <property type="entry name" value="RTX_toxin/Mannuronan_C5-epim"/>
</dbReference>
<dbReference type="NCBIfam" id="NF012209">
    <property type="entry name" value="LEPR-8K"/>
    <property type="match status" value="1"/>
</dbReference>
<accession>A0A4Y4CWF9</accession>
<dbReference type="InterPro" id="IPR010221">
    <property type="entry name" value="VCBS_dom"/>
</dbReference>
<feature type="domain" description="RapA2 cadherin-like" evidence="3">
    <location>
        <begin position="6480"/>
        <end position="6565"/>
    </location>
</feature>
<dbReference type="InterPro" id="IPR053786">
    <property type="entry name" value="LEPRxLL_CS"/>
</dbReference>
<proteinExistence type="predicted"/>
<dbReference type="InterPro" id="IPR013783">
    <property type="entry name" value="Ig-like_fold"/>
</dbReference>
<organism evidence="4 5">
    <name type="scientific">Zoogloea ramigera</name>
    <dbReference type="NCBI Taxonomy" id="350"/>
    <lineage>
        <taxon>Bacteria</taxon>
        <taxon>Pseudomonadati</taxon>
        <taxon>Pseudomonadota</taxon>
        <taxon>Betaproteobacteria</taxon>
        <taxon>Rhodocyclales</taxon>
        <taxon>Zoogloeaceae</taxon>
        <taxon>Zoogloea</taxon>
    </lineage>
</organism>
<dbReference type="Gene3D" id="2.150.10.10">
    <property type="entry name" value="Serralysin-like metalloprotease, C-terminal"/>
    <property type="match status" value="2"/>
</dbReference>
<dbReference type="InterPro" id="IPR025592">
    <property type="entry name" value="DUF4347"/>
</dbReference>
<dbReference type="Gene3D" id="2.60.40.10">
    <property type="entry name" value="Immunoglobulins"/>
    <property type="match status" value="3"/>
</dbReference>
<dbReference type="EMBL" id="BJNV01000019">
    <property type="protein sequence ID" value="GEC95377.1"/>
    <property type="molecule type" value="Genomic_DNA"/>
</dbReference>
<dbReference type="InterPro" id="IPR040853">
    <property type="entry name" value="RapA2_cadherin-like"/>
</dbReference>
<comment type="caution">
    <text evidence="4">The sequence shown here is derived from an EMBL/GenBank/DDBJ whole genome shotgun (WGS) entry which is preliminary data.</text>
</comment>
<sequence length="6982" mass="707774">MKTTPLRSTLLASNTATRLREMLGIPARGRPRKARPAVREQMVIEAIEPRVLLSAEALIVPPPPPAEAQVVADAAELAKASGQQALLLAAASGSPAIDLSSMAAAPLIDLAGQQAARSVQPNEVVFVDPRVADYRKLVDQTLQGRGQAEPARVEVVVLDLSSDGVDQIANWLGQYQDAPLQAVHILSHGGSGELNLGTTVLDGSRLDVYADRLAHWGAALGADADLLLYGCNVAEGEAGQAFVERLAQLTGADVAASDDRTGSAALGGDWQLETRTGGIEALALTPGLAYDHLLSSVTPSKGGDTANAVASAGAQAAFRAAANLGTQLDVSSELSYALPMADLPFSGLIRTADGRTLGDVLSFRTTAGSTVLDDYLASTASPTMGGLMDRLGDYLNGRGAYSSLESLVDNAAGSPSIAFSASGDSLTVNLSLSRSFLQPFGFGEKLKPLGFDFQSGQGVSLVADIHFGATYDFSVGSVQLNTLDARIHAPSETFNAGVVLGVLDAQASGSLAFDTGTIAFAATSALVEQGSPLAMFYTQVKSPFASDYQSGDNRISRSGSQPSVFANAEFDIGGALGGTALSAIAGGTPHVSLSFGGLTVNETIVNRSTPVLSGTATVLSGQQLLVSVSNGSNTVTYAATPDSNGNWTVDMATASAQSGSLTLVNGQTYTVTAQIKRGSQVSASASVDLVVATGGLQAQSISAHTLTPTLGGAATLLSGQTFRVTLTDQADPAQTATYAVTPSGGAWALNLASAVPVAGALTLVNGHSYSIQAQILEGGQVWSAATASLLVNTALGSTTVTATVNGTASAVARLTGSQSGSVPWSSIQPAPLTLATTHFSGLQAFSSLDATELVGMLRDLGSYLELLRDSGRFDALLPFTNVKLGSALDFSAAMRQVLDEQLTVTLLSGLTGSAAVSPVLAGDTAFDLYIQRPADDRPSVLTITVAAAETAGFKHIDQLAALLGQKIATAANGLLGWDGGLFEISETLKGGLAIDASTHTDEEQTLRIHATAGSYALKLGNGGAATDAIPVLASPIEVQQALEAVLGVGNVVVTGRAKYYQVQFTGALAGTDQAALQVLPGGDVVAGSVIDVTASELSRGSDGRMWGKLNLSQAVPGEFSVLRVAGASGLSIQQVAAGTDSVEAVQRLFIVHGGAGTFTLKGTDTAGVAFSTAALAWNASTADIANALHAALPGVTGLSVADVSPDYAADNLTRVFDIAFGKKNATDYGTYAAMTVETAGWASSVPAHALVVTQQTVAAAVGATPAANEVQRLSISNANGGSFSFGATLDSLFYQSASLAYGSSAAAMQTALVDMLKLWKPALGSADVTVTAVAGKSNTWDIAFTGALAATDMPQLRVNSLALTSPAGGTYGSMARLGFAVAGQEFQIAGVTRFATLNELMARFQQAISASGLSVSPAYDAATRSLVFQVRLALPQSTEAIAISLGEQVGELSSLTVDSSLDFTSSTAFETRIGFDFQNLNTFALRAAGAYGATLTANASDTSAVKWSAGFMGLFPPGTSSFSLVFDGENYDLSLDSAATSSNTTRADLVADIQGVLGGQAVLSGGVLDRLGFHNLGEAVTAGLSSGNQLQLSFGVPVSNAKLVIANPNDALQAVFGFRTSTVYPSARAVTLATNGQLSAAAHFQLKVDQSDAVAVTVAADAGNTSAADLVADLNAALNATSVAGHAYLGSGGLGFSSLGQAVQAILNNGQIELVTQSSKLASLQILVSGRDTATTELGFTPGQFASTNGAYVFLQDASVAASYSAVVHGQAGSTPASLATAGQATLGMLDLSFTGLLADYGGSMAFSLRNGLTGAAHDRISLNALYDSAASQTALLGLGSDLTTSSSVSATAAPFQSNGQLLRDVGLSVTVGTTVLDVVVTQAAASNNSSIDDLAADVDAAIHAALVSQQGADPYVAHSFVSVTDIGTVASPLRVLSFTAPTTTLTLADHPAQIYDAATGRLATDLRLSVAVAGLASPVDVLVRSADTSANTSLADLIGSVSDAIDLALAAARSNTTDVAVQASIDALIAATDLVGQSGGALTLKGGVVTAKAITLKNLAVAGRLLEGDFITAPVYRNAAGTPGSAPLASLQFSGLGLLTPAAITAQGLVPSTTITISVSNTAALFAGAEAEATVTVVPSNGLGVLTPLKDIAWSDIKADLGQLGSLVGDLGKLGAFGELGRALPLLGTSVSDLFDFTARFAAIDSTLTSQGAIGLNGLQAALASAFGVDAAAISLSLDSTSGSEALRVTLPYRVLIDSAVSLELIFNDEALLGLFSPAQQAMLAGLVGSITRLKDSAGAAKLQLHADLTFNLDFGIDLSNTAKKGQVFLFDRSDAGAAGLAGDSGTFARLDALTATGAGLDFESSQGIYRLGIAGGSATVSVAAGSGFALQSDASDGAADGRLYLRSYGQLDTAAASALKASNFGVFFDGSASATLPMTLKVSDQLGQLAMEQIDGFINPLPLGKMEIAYRNLGDSFAKMGGKGGIALLDASEAIDSHAVISSQITQAVLPARPVIASGSGTSTPEGAPVDNDNEGGLSTTNPDPYISSTEGAGASTTPSGVSVGSGSLFGSGAANPSASGFDISLVLPDFEYWQLQLGQVLKAAVGESCDPDKPINGPLIFLLRDPTIIVNTVDKVLESIQKGLDAFSSVLDLPIIGDQLQEATQFVASLRGNVVDAIKTALANAVDVYGGLDNALRMSLFDMLTTDTNGDYVIQAGEINSNVFLNFLRDYNGDQLITPDDIVVEYLAGFSQPELDPALGEYLGTSEGNPVPAVIAGQRTAWVTSGLNVVQRDADGNIIYHDDGTPCYVGEAGQVVLDQSLLRIVDDIADAIDSVQATAGELFDLFSGIAEQPSFFSSLTKIVTFIADKAAGGYDYQQLLTDVFGAGVTAAVLTDVADGFRPSTGALAADAAVLKANLVNGTHYVPKAVLSEFKQAIKDQAAEVAAQVAINQSTAIQFRMNLGQTYTPSLGLSFDIGVPGLNLGLDGGIGLELNWDLYLGFGVDVTDGFYVITNMPGNAGIGQLTTYSSDPALKGVATGIADNARDAYIDNLWLVGKPGQTAAVKELQATVDVFLAPGAGNNPAQLNAELFFLNGTMTDNWDGWIKDNDTGIWGSGTDSMGRLSGTQNANYGRTTSMFDGDSGADGSRTRLQLHFGVDLKDVGLFGIAALSGFTNGRLTFTDLSNAKLADLIKVDWDAKAQINLHMELGVSLGGEGYLPSIVGDFHMTWMANNKNQYVQKIDQFFASGYDKLFKVGAPSIWFSDVYLDAGTFFTRFLNPIAKVIQDVTDPIMPVINALTTPIPGISSLMGRDYSVVDLASDMSALFGGISRVDFIIAMVRLLDVIDGLPTSAARMLIPVAQSLIVSGTRDRKLNLAALPALPGIPNIDVPVDLPYLNLADVAVKDGSLEFSLSAGVGWKTDTSLLEIFKGNLPPLSFDFALNADVKVPAPYIDVTPVNFTVPGVLDRSGNVAQFTLNIKAGWPDLRLSDILSGNFAPRFDVTVVMPDIDLTPDLLPQLKLLLPKMSWSIGSKTWEWAAGGEVDIRWPDAVQPFVSASNVKTIDLTGASFNVVLPTIAAFLHTVQVKWPTVHWVGLGKEFVWEQTSHTNLGWSSLISDAGLLSALVDPSKTVVVEMPDVWLPSISLADLLPTIDWSISLPGLPSLPSINIGLPNIDVPGQQTVGPMDALNSFKDKLKKPGNALTFPILDDPLTAVINMLTGKPADLMLFRPQNLEVKVGFRVSYPIYPPLYVGIGGEIKLSASLALGFDTYGISKFFDSHNIVDIFDGFYVSDNIVNGVDLPEVRLDAKLAAFAELNAFIVRGGVEGGIRMTGTLDIYDENRDNKYRASELIAAVSEDPLDVVSMSLRGSAYIAAYVDIFLLFDWERVWEWTFMDVTLFTWEHDPAAKKPILGTMAGSTLSLNAGSGVGSIDGQESVTNTSADRKRRSTDDGNESYTLTGSGGTVNISATLTNGQTYTKTFVGVSKVKAFGGAGDDTFDASGLDRPVLFIAGSGNDTLIGGSADDVLIGSDTGTATLRGNGGNDLLIARGGTTTLIGGSGDDTYRVLGNWGQASITDTSGANIVDFSRQTAAVTVDDAEFKALRGSNTLQWAAATTLDELRGGAGGDIIDISGNTANLLVSITGTNAGWVKGSASGMTQAAFASSTAQAMKDAGDNAGRGFRFTGFENVVGGQGSDVFRVRDGASLTGSLTGNTDGGRHHNASGDEIANARNTLDFSEYTRAVQVNEEGNSAFGSAGASNIQVRGFHNIFGGQGGDWLVGDGRNNLLVGNDGTDTLEGQAAHDLLVADTFVTYTNLLAGQTRPLDSSLKNVADYLSLQAVGAAEFGVAARNWIWKGQTLENRSLTTAGAQVLKGGSGSDVILGALGGDIINIGGSGEGNDTILADLGRVQIDFLYRSALSATSFGSRGGGNDTIYLGSGSNLLIAGNGRDTVYGADSASAFNVVLTDNGTVQYKTVEAVVAGQTKLTFAVSGAYTHMLDYVEAPVAETGGSGNDDTLRMGSGSAIVFGGAGQDSLAFNAASSTGANTRFIAGDHARIDTDASGSVVSFASTDTAASSGGNDTLSVGSPADLIARHLGSNYLIGGMGSDTLLVSAAYDAATGIATQGAARSTDVILADNGIITRPDGDARLSQVLSTQITAGLGGDDRVLTANGDKTIIGGVGNDTITVGTSSTSTRLIAGDNADISYASPGSFTSFSTLDTLQATGGIDAISVGTAASTGDLGANYIFGGMEVDSVHVAASWSAGTASFGTATSTDVILADNGVITRPSGSSLLSHVYSTQITAGLGGDDRVLTANGDKTIIGGVGNDLVQVGTTSASTRLIAGDNADISYDSLGGFLVFQTSDLIAATGGQDVIRIGDASSVGDLGYNFVFGGMAADQVWISAEYDSVSKTDRMGQAVSDDIVIGDNGRIERAAGSAGTPNQLLQVVTTQNDKGGDDRILTANGGKVLIGGFGADIIHARDGDNLVMGDNAQIDYDSVSRNGVLRSIVSTDIVIGGNDNITLEEGFKLVSGGFGADTIQIDADNLGNVSGSAATSEAIGAAVWAVGSLLRVTSVVGVAGTLPTGGLSGAALTAAQTGNRGRNGRFIAGDNARFEFDDQSGLTAMATIDPIAATGGADGITLGAQGIAASADLGYQVVMGGMAADTITVRDQTASTDLILGDNGELLRKARGYATLSITSSVPESGGADTIVSGRGDKLVIGGFGADTITLRTTDLPDANGNATATNRSIVLGDSGVVTFDASGGGALQRIESTNLSLGGDDSVSIGDGDVTFIGGYGRDNLAVNSNRSAFRVGAGDNARFSYAGIGNTAWQAENLISAQTLDQTSSTGDADTLRFGVSGSLTGVMGQAILLGGIGADRLTVTGQSADALLIGDNGQVSIVQGTPANGPNLAQVSMQWANGQPAPASTSYLEGVATLSPDLGAADIVETTSGTSVLIGGQGGDSLRAGRGNGVVFGDGASLTWSSGVLRQATSFGVAQGGADTIELGAGSGADDGHKLVVGGFGGDSITVSSVQGSGSTPETARERAIAGDNATVILDANGRLTGFATLDTDAATGGNDTVQLSVSAASPAVAGLTDLNVVAGGVGSDTVTIGAANRYVGVASGDNLDYRRSDGGATDPDARYRSLFATVLQPFTGGDDTLRLGSGELLAFGGAGSDRIEASTASGDSAMIFGDAGTAAFDIGASGRLEQLNTLADASGGNDSISAGAGTLYLFGGAGNDTLGASASDNATRVVLGDTGQVNFVAGQPGLIQTSADDAPAASSADTITVPLTDGSGSLGHNFVIGGAGQDSLIGSISDDDRVLPGSGMLDAAANGGKGVVVSITVLGEHGEFGYGTTRGDSIDGIVLVSAADAGGGGSGGGAGGGNTGGGVTEYKLTGAGEVLDGAAQTVAGRIAYPSLTSGLATFPPGILDGSFGSLTLSQDGSWSYTLAGANALAARLAQSSALQALAPAELRQEVFHLTTTDGSSTTVTITVTGAPLEVFAHTTTAQEAGGSLNATAGADATATAAQGGVLDNAVGTLANGTAIARVIAVSSGSTAGSIGAPLAGRFGQLTLNADGSYHYAVDNAATATENLAAGETGVDSFSFTVTRNGGRSVTTTLDIQVAGADDAPVATGELSGAITEAAAPAGTLTSSGTITFSDLDLADRHQVAGVTAPAGTLGRLVASVTTPASAVDGSGGSIAWAYTVDAADVEYLAAGETRVETFTLVIDNGRGGSTSTQVSVTINGTNDAPLIALSGLSGSVTELLAPAGDLATGGRVAFADVDRLDSHRVLPDIIAPADALGTLTASVSTPTNPADGQGGEIIWAYQVAASAIEYLAAGETRLETFTLSLDDGHGGVASRSISVTLTGTNDAPVVADSGLAGAVTEAATPAGSLGDTGRIAFTDIDAADSHRVLPDIVASDGALGTLAASVDGGAIVWTYTVDAAAVEYLAAGETRDEQLTLTLDDGQGGTVARTVAIRIGGSNDAPAAGVDTSAIREDDTLQITARGVLANDTDVDASDVLRVGAVAVAGALPAADAVGQALAGTYGTLTLAADGSYTYRVDSAAGQALGAGQTATEVFTYVVVDGHGGSATSTLTLEIVGSDDRPAISGDTRGAVKTDRNLVATGKLTATDADAGQSGFVAGGLDGRYGRLVIDTTGRWAYTADPARVPDGLFAIETIAVSTLDGSAVDVRITVNGPDAILIAALSPVLSGQVLGSATPLFGAGPSDSAGSLGVSTQAARPAPVPLQAATPPGEGGALPNAGGSMDGGIAQPASGSLAAVAGSRSSSEAQPAGALGGTARPDGATLGGLVPPVVQQAPVVIPQTTGTRVFSPPSPPIGMLAFGQNIRLAKSPLSVPGELDRQSGNNGLQQDREAPAVSDGEPAAPQAAEPSARVLPVERLSPLAEVPEAALTSALIPGTDMATAGPAEPTEDIDTATGSALVAAAGVLAGAGRIQWTLPAADKAANRRASGRRAA</sequence>
<name>A0A4Y4CWF9_ZOORA</name>
<keyword evidence="5" id="KW-1185">Reference proteome</keyword>
<feature type="region of interest" description="Disordered" evidence="1">
    <location>
        <begin position="3933"/>
        <end position="3960"/>
    </location>
</feature>
<feature type="region of interest" description="Disordered" evidence="1">
    <location>
        <begin position="6734"/>
        <end position="6807"/>
    </location>
</feature>
<reference evidence="4 5" key="1">
    <citation type="submission" date="2019-06" db="EMBL/GenBank/DDBJ databases">
        <title>Whole genome shotgun sequence of Zoogloea ramigera NBRC 15342.</title>
        <authorList>
            <person name="Hosoyama A."/>
            <person name="Uohara A."/>
            <person name="Ohji S."/>
            <person name="Ichikawa N."/>
        </authorList>
    </citation>
    <scope>NUCLEOTIDE SEQUENCE [LARGE SCALE GENOMIC DNA]</scope>
    <source>
        <strain evidence="4 5">NBRC 15342</strain>
    </source>
</reference>
<feature type="region of interest" description="Disordered" evidence="1">
    <location>
        <begin position="2518"/>
        <end position="2562"/>
    </location>
</feature>
<feature type="domain" description="RapA2 cadherin-like" evidence="3">
    <location>
        <begin position="6600"/>
        <end position="6668"/>
    </location>
</feature>
<dbReference type="OrthoDB" id="8622300at2"/>
<dbReference type="Pfam" id="PF17803">
    <property type="entry name" value="Cadherin_4"/>
    <property type="match status" value="2"/>
</dbReference>